<evidence type="ECO:0000313" key="1">
    <source>
        <dbReference type="EMBL" id="KAG5569880.1"/>
    </source>
</evidence>
<dbReference type="AlphaFoldDB" id="A0A9J5W3J9"/>
<dbReference type="Proteomes" id="UP000824120">
    <property type="component" value="Chromosome 12"/>
</dbReference>
<dbReference type="EMBL" id="JACXVP010000012">
    <property type="protein sequence ID" value="KAG5569880.1"/>
    <property type="molecule type" value="Genomic_DNA"/>
</dbReference>
<name>A0A9J5W3J9_SOLCO</name>
<accession>A0A9J5W3J9</accession>
<organism evidence="1 2">
    <name type="scientific">Solanum commersonii</name>
    <name type="common">Commerson's wild potato</name>
    <name type="synonym">Commerson's nightshade</name>
    <dbReference type="NCBI Taxonomy" id="4109"/>
    <lineage>
        <taxon>Eukaryota</taxon>
        <taxon>Viridiplantae</taxon>
        <taxon>Streptophyta</taxon>
        <taxon>Embryophyta</taxon>
        <taxon>Tracheophyta</taxon>
        <taxon>Spermatophyta</taxon>
        <taxon>Magnoliopsida</taxon>
        <taxon>eudicotyledons</taxon>
        <taxon>Gunneridae</taxon>
        <taxon>Pentapetalae</taxon>
        <taxon>asterids</taxon>
        <taxon>lamiids</taxon>
        <taxon>Solanales</taxon>
        <taxon>Solanaceae</taxon>
        <taxon>Solanoideae</taxon>
        <taxon>Solaneae</taxon>
        <taxon>Solanum</taxon>
    </lineage>
</organism>
<sequence length="81" mass="9515">MKLVFVLGQQITVCMLRINRRESICERSSGQRNGLITMRFQKLHVLHWEFGMTNELFAYGFTQHSCGSCINIGKIEFRLKY</sequence>
<comment type="caution">
    <text evidence="1">The sequence shown here is derived from an EMBL/GenBank/DDBJ whole genome shotgun (WGS) entry which is preliminary data.</text>
</comment>
<evidence type="ECO:0000313" key="2">
    <source>
        <dbReference type="Proteomes" id="UP000824120"/>
    </source>
</evidence>
<reference evidence="1 2" key="1">
    <citation type="submission" date="2020-09" db="EMBL/GenBank/DDBJ databases">
        <title>De no assembly of potato wild relative species, Solanum commersonii.</title>
        <authorList>
            <person name="Cho K."/>
        </authorList>
    </citation>
    <scope>NUCLEOTIDE SEQUENCE [LARGE SCALE GENOMIC DNA]</scope>
    <source>
        <strain evidence="1">LZ3.2</strain>
        <tissue evidence="1">Leaf</tissue>
    </source>
</reference>
<gene>
    <name evidence="1" type="ORF">H5410_059646</name>
</gene>
<proteinExistence type="predicted"/>
<keyword evidence="2" id="KW-1185">Reference proteome</keyword>
<protein>
    <submittedName>
        <fullName evidence="1">Uncharacterized protein</fullName>
    </submittedName>
</protein>